<dbReference type="PRINTS" id="PR00032">
    <property type="entry name" value="HTHARAC"/>
</dbReference>
<evidence type="ECO:0000313" key="6">
    <source>
        <dbReference type="Proteomes" id="UP000291269"/>
    </source>
</evidence>
<dbReference type="Gene3D" id="1.10.10.60">
    <property type="entry name" value="Homeodomain-like"/>
    <property type="match status" value="2"/>
</dbReference>
<evidence type="ECO:0000259" key="4">
    <source>
        <dbReference type="PROSITE" id="PS01124"/>
    </source>
</evidence>
<keyword evidence="3" id="KW-0804">Transcription</keyword>
<dbReference type="InterPro" id="IPR014710">
    <property type="entry name" value="RmlC-like_jellyroll"/>
</dbReference>
<dbReference type="InterPro" id="IPR003313">
    <property type="entry name" value="AraC-bd"/>
</dbReference>
<dbReference type="Pfam" id="PF02311">
    <property type="entry name" value="AraC_binding"/>
    <property type="match status" value="1"/>
</dbReference>
<keyword evidence="2" id="KW-0238">DNA-binding</keyword>
<dbReference type="GO" id="GO:0043565">
    <property type="term" value="F:sequence-specific DNA binding"/>
    <property type="evidence" value="ECO:0007669"/>
    <property type="project" value="InterPro"/>
</dbReference>
<dbReference type="SUPFAM" id="SSF51215">
    <property type="entry name" value="Regulatory protein AraC"/>
    <property type="match status" value="1"/>
</dbReference>
<reference evidence="5 6" key="1">
    <citation type="journal article" date="2019" name="Gut">
        <title>Antibiotics-induced monodominance of a novel gut bacterial order.</title>
        <authorList>
            <person name="Hildebrand F."/>
            <person name="Moitinho-Silva L."/>
            <person name="Blasche S."/>
            <person name="Jahn M.T."/>
            <person name="Gossmann T.I."/>
            <person name="Heuerta-Cepas J."/>
            <person name="Hercog R."/>
            <person name="Luetge M."/>
            <person name="Bahram M."/>
            <person name="Pryszlak A."/>
            <person name="Alves R.J."/>
            <person name="Waszak S.M."/>
            <person name="Zhu A."/>
            <person name="Ye L."/>
            <person name="Costea P.I."/>
            <person name="Aalvink S."/>
            <person name="Belzer C."/>
            <person name="Forslund S.K."/>
            <person name="Sunagawa S."/>
            <person name="Hentschel U."/>
            <person name="Merten C."/>
            <person name="Patil K.R."/>
            <person name="Benes V."/>
            <person name="Bork P."/>
        </authorList>
    </citation>
    <scope>NUCLEOTIDE SEQUENCE [LARGE SCALE GENOMIC DNA]</scope>
    <source>
        <strain evidence="5 6">HDS1380</strain>
    </source>
</reference>
<dbReference type="PROSITE" id="PS01124">
    <property type="entry name" value="HTH_ARAC_FAMILY_2"/>
    <property type="match status" value="1"/>
</dbReference>
<evidence type="ECO:0000256" key="3">
    <source>
        <dbReference type="ARBA" id="ARBA00023163"/>
    </source>
</evidence>
<dbReference type="Pfam" id="PF12833">
    <property type="entry name" value="HTH_18"/>
    <property type="match status" value="1"/>
</dbReference>
<dbReference type="Gene3D" id="2.60.120.10">
    <property type="entry name" value="Jelly Rolls"/>
    <property type="match status" value="1"/>
</dbReference>
<keyword evidence="6" id="KW-1185">Reference proteome</keyword>
<name>A0A4Q2KBP9_9FIRM</name>
<evidence type="ECO:0000256" key="1">
    <source>
        <dbReference type="ARBA" id="ARBA00023015"/>
    </source>
</evidence>
<evidence type="ECO:0000313" key="5">
    <source>
        <dbReference type="EMBL" id="RXZ61407.1"/>
    </source>
</evidence>
<dbReference type="OrthoDB" id="9778008at2"/>
<comment type="caution">
    <text evidence="5">The sequence shown here is derived from an EMBL/GenBank/DDBJ whole genome shotgun (WGS) entry which is preliminary data.</text>
</comment>
<dbReference type="EMBL" id="SDOZ01000002">
    <property type="protein sequence ID" value="RXZ61407.1"/>
    <property type="molecule type" value="Genomic_DNA"/>
</dbReference>
<proteinExistence type="predicted"/>
<evidence type="ECO:0000256" key="2">
    <source>
        <dbReference type="ARBA" id="ARBA00023125"/>
    </source>
</evidence>
<dbReference type="SMART" id="SM00342">
    <property type="entry name" value="HTH_ARAC"/>
    <property type="match status" value="1"/>
</dbReference>
<dbReference type="InterPro" id="IPR009057">
    <property type="entry name" value="Homeodomain-like_sf"/>
</dbReference>
<dbReference type="Proteomes" id="UP000291269">
    <property type="component" value="Unassembled WGS sequence"/>
</dbReference>
<accession>A0A4Q2KBP9</accession>
<dbReference type="InterPro" id="IPR037923">
    <property type="entry name" value="HTH-like"/>
</dbReference>
<dbReference type="RefSeq" id="WP_129224073.1">
    <property type="nucleotide sequence ID" value="NZ_SDOZ01000002.1"/>
</dbReference>
<dbReference type="InterPro" id="IPR018060">
    <property type="entry name" value="HTH_AraC"/>
</dbReference>
<protein>
    <submittedName>
        <fullName evidence="5">AraC family transcriptional regulator</fullName>
    </submittedName>
</protein>
<dbReference type="InterPro" id="IPR020449">
    <property type="entry name" value="Tscrpt_reg_AraC-type_HTH"/>
</dbReference>
<keyword evidence="1" id="KW-0805">Transcription regulation</keyword>
<organism evidence="5 6">
    <name type="scientific">Candidatus Borkfalkia ceftriaxoniphila</name>
    <dbReference type="NCBI Taxonomy" id="2508949"/>
    <lineage>
        <taxon>Bacteria</taxon>
        <taxon>Bacillati</taxon>
        <taxon>Bacillota</taxon>
        <taxon>Clostridia</taxon>
        <taxon>Christensenellales</taxon>
        <taxon>Christensenellaceae</taxon>
        <taxon>Candidatus Borkfalkia</taxon>
    </lineage>
</organism>
<dbReference type="PANTHER" id="PTHR43280">
    <property type="entry name" value="ARAC-FAMILY TRANSCRIPTIONAL REGULATOR"/>
    <property type="match status" value="1"/>
</dbReference>
<dbReference type="AlphaFoldDB" id="A0A4Q2KBP9"/>
<gene>
    <name evidence="5" type="ORF">ESZ91_03180</name>
</gene>
<dbReference type="CDD" id="cd02208">
    <property type="entry name" value="cupin_RmlC-like"/>
    <property type="match status" value="1"/>
</dbReference>
<dbReference type="GO" id="GO:0003700">
    <property type="term" value="F:DNA-binding transcription factor activity"/>
    <property type="evidence" value="ECO:0007669"/>
    <property type="project" value="InterPro"/>
</dbReference>
<dbReference type="PANTHER" id="PTHR43280:SF2">
    <property type="entry name" value="HTH-TYPE TRANSCRIPTIONAL REGULATOR EXSA"/>
    <property type="match status" value="1"/>
</dbReference>
<sequence>MEQLLENIQMDRDFPFLFYRFHYDENTAFSYYHYHNYIEITLVWNGAIEYSFEDGTKVRAGAGDIVLVNNVEPHSVRGTKERASIAVLGFLPDLVWNGASDTDFSYIESFFNSGEVFENHIPASRAYSDEIVSLIRQIGVERDRKEDGYKMMIKTKLMQILTILYRYHPKKKQSVNRRFLAKTQPVSQYIRENCTRPLSLCECAGFCSYSPAYFSKLFHEVWGMRFSDYLCRVRVETSAKLLRESTLSVKEVFERSGFQSFSAFSEAFKKHTGATPLQYRKRLTKGSYAGII</sequence>
<dbReference type="SUPFAM" id="SSF46689">
    <property type="entry name" value="Homeodomain-like"/>
    <property type="match status" value="2"/>
</dbReference>
<feature type="domain" description="HTH araC/xylS-type" evidence="4">
    <location>
        <begin position="184"/>
        <end position="282"/>
    </location>
</feature>